<evidence type="ECO:0000313" key="1">
    <source>
        <dbReference type="EMBL" id="VDP32032.1"/>
    </source>
</evidence>
<dbReference type="AlphaFoldDB" id="A0A183J3L2"/>
<name>A0A183J3L2_9BILA</name>
<accession>A0A183J3L2</accession>
<keyword evidence="2" id="KW-1185">Reference proteome</keyword>
<evidence type="ECO:0000313" key="2">
    <source>
        <dbReference type="Proteomes" id="UP000270296"/>
    </source>
</evidence>
<protein>
    <submittedName>
        <fullName evidence="3">80 kDa MCM3-associated protein</fullName>
    </submittedName>
</protein>
<sequence length="364" mass="42360">MTVDNRRCVSELKQVCLRTIALSVLKANIHRSNLADVVASEDALKGLNVAPMVRHDLSGYLDKLCFRVHGWSEKHGALFSGRLTRRRQHLNFYLDRIKWNGDTLERDDFLTAKTIVDENGDWPQLQFQFACAYAMRNCLTCFDKVSLRAFRRQLGTHPLYDFWIEYLADQSGKIFERPGLIPKPLVASAFLWAVDNDFVELVRFLKAKISHSQFEYLSMKDWSHVCQRTSNTTVFTYLCKELCQMNSVNTGRITADIFINCVYHILDNDQKSSEYERLIGFFMDHACDKLKHALFHAGCYRALYLALDRKNTKIFHSLMQLVPPSQFVRGINKMNDRLSDLKLSEAKFLTNDFYRFYDPESLPM</sequence>
<dbReference type="WBParaSite" id="SBAD_0001082601-mRNA-1">
    <property type="protein sequence ID" value="SBAD_0001082601-mRNA-1"/>
    <property type="gene ID" value="SBAD_0001082601"/>
</dbReference>
<dbReference type="Proteomes" id="UP000270296">
    <property type="component" value="Unassembled WGS sequence"/>
</dbReference>
<gene>
    <name evidence="1" type="ORF">SBAD_LOCUS10460</name>
</gene>
<organism evidence="3">
    <name type="scientific">Soboliphyme baturini</name>
    <dbReference type="NCBI Taxonomy" id="241478"/>
    <lineage>
        <taxon>Eukaryota</taxon>
        <taxon>Metazoa</taxon>
        <taxon>Ecdysozoa</taxon>
        <taxon>Nematoda</taxon>
        <taxon>Enoplea</taxon>
        <taxon>Dorylaimia</taxon>
        <taxon>Dioctophymatida</taxon>
        <taxon>Dioctophymatoidea</taxon>
        <taxon>Soboliphymatidae</taxon>
        <taxon>Soboliphyme</taxon>
    </lineage>
</organism>
<dbReference type="EMBL" id="UZAM01014110">
    <property type="protein sequence ID" value="VDP32032.1"/>
    <property type="molecule type" value="Genomic_DNA"/>
</dbReference>
<reference evidence="3" key="1">
    <citation type="submission" date="2016-06" db="UniProtKB">
        <authorList>
            <consortium name="WormBaseParasite"/>
        </authorList>
    </citation>
    <scope>IDENTIFICATION</scope>
</reference>
<reference evidence="1 2" key="2">
    <citation type="submission" date="2018-11" db="EMBL/GenBank/DDBJ databases">
        <authorList>
            <consortium name="Pathogen Informatics"/>
        </authorList>
    </citation>
    <scope>NUCLEOTIDE SEQUENCE [LARGE SCALE GENOMIC DNA]</scope>
</reference>
<proteinExistence type="predicted"/>
<evidence type="ECO:0000313" key="3">
    <source>
        <dbReference type="WBParaSite" id="SBAD_0001082601-mRNA-1"/>
    </source>
</evidence>
<dbReference type="OrthoDB" id="5827962at2759"/>